<dbReference type="AlphaFoldDB" id="A0A934TS90"/>
<comment type="caution">
    <text evidence="1">The sequence shown here is derived from an EMBL/GenBank/DDBJ whole genome shotgun (WGS) entry which is preliminary data.</text>
</comment>
<dbReference type="Proteomes" id="UP000630528">
    <property type="component" value="Unassembled WGS sequence"/>
</dbReference>
<reference evidence="1" key="2">
    <citation type="submission" date="2021-01" db="EMBL/GenBank/DDBJ databases">
        <authorList>
            <person name="Kang M."/>
        </authorList>
    </citation>
    <scope>NUCLEOTIDE SEQUENCE</scope>
    <source>
        <strain evidence="1">KACC 17527</strain>
    </source>
</reference>
<dbReference type="RefSeq" id="WP_201169463.1">
    <property type="nucleotide sequence ID" value="NZ_JAEPWM010000003.1"/>
</dbReference>
<evidence type="ECO:0000313" key="1">
    <source>
        <dbReference type="EMBL" id="MBK6006390.1"/>
    </source>
</evidence>
<dbReference type="EMBL" id="JAEPWM010000003">
    <property type="protein sequence ID" value="MBK6006390.1"/>
    <property type="molecule type" value="Genomic_DNA"/>
</dbReference>
<keyword evidence="2" id="KW-1185">Reference proteome</keyword>
<evidence type="ECO:0000313" key="2">
    <source>
        <dbReference type="Proteomes" id="UP000630528"/>
    </source>
</evidence>
<proteinExistence type="predicted"/>
<protein>
    <submittedName>
        <fullName evidence="1">Uncharacterized protein</fullName>
    </submittedName>
</protein>
<dbReference type="Gene3D" id="3.40.50.2300">
    <property type="match status" value="1"/>
</dbReference>
<name>A0A934TS90_9BURK</name>
<organism evidence="1 2">
    <name type="scientific">Ramlibacter ginsenosidimutans</name>
    <dbReference type="NCBI Taxonomy" id="502333"/>
    <lineage>
        <taxon>Bacteria</taxon>
        <taxon>Pseudomonadati</taxon>
        <taxon>Pseudomonadota</taxon>
        <taxon>Betaproteobacteria</taxon>
        <taxon>Burkholderiales</taxon>
        <taxon>Comamonadaceae</taxon>
        <taxon>Ramlibacter</taxon>
    </lineage>
</organism>
<gene>
    <name evidence="1" type="ORF">JJB11_09830</name>
</gene>
<reference evidence="1" key="1">
    <citation type="journal article" date="2012" name="J. Microbiol. Biotechnol.">
        <title>Ramlibacter ginsenosidimutans sp. nov., with ginsenoside-converting activity.</title>
        <authorList>
            <person name="Wang L."/>
            <person name="An D.S."/>
            <person name="Kim S.G."/>
            <person name="Jin F.X."/>
            <person name="Kim S.C."/>
            <person name="Lee S.T."/>
            <person name="Im W.T."/>
        </authorList>
    </citation>
    <scope>NUCLEOTIDE SEQUENCE</scope>
    <source>
        <strain evidence="1">KACC 17527</strain>
    </source>
</reference>
<accession>A0A934TS90</accession>
<sequence>MSSPARILVADHADAFDVFRQVLAVPHDLEHAASFDEAVRALRSPPSLLVCGCHFDEGRIFDLLRALKKDPACQGVPFLAVRCLRGHTTLDDTLYEGVKIAVDALGGQGFADVLWWQQQFGAEEASRRLRAVVDKLLQASRGS</sequence>